<evidence type="ECO:0000313" key="5">
    <source>
        <dbReference type="Proteomes" id="UP000267128"/>
    </source>
</evidence>
<organism evidence="4 5">
    <name type="scientific">Nocardioides marmoriginsengisoli</name>
    <dbReference type="NCBI Taxonomy" id="661483"/>
    <lineage>
        <taxon>Bacteria</taxon>
        <taxon>Bacillati</taxon>
        <taxon>Actinomycetota</taxon>
        <taxon>Actinomycetes</taxon>
        <taxon>Propionibacteriales</taxon>
        <taxon>Nocardioidaceae</taxon>
        <taxon>Nocardioides</taxon>
    </lineage>
</organism>
<dbReference type="Gene3D" id="1.10.10.60">
    <property type="entry name" value="Homeodomain-like"/>
    <property type="match status" value="1"/>
</dbReference>
<dbReference type="RefSeq" id="WP_123228009.1">
    <property type="nucleotide sequence ID" value="NZ_RJSE01000007.1"/>
</dbReference>
<dbReference type="PROSITE" id="PS50977">
    <property type="entry name" value="HTH_TETR_2"/>
    <property type="match status" value="1"/>
</dbReference>
<protein>
    <submittedName>
        <fullName evidence="4">TetR family transcriptional regulator</fullName>
    </submittedName>
</protein>
<feature type="DNA-binding region" description="H-T-H motif" evidence="2">
    <location>
        <begin position="35"/>
        <end position="54"/>
    </location>
</feature>
<dbReference type="OrthoDB" id="3186364at2"/>
<dbReference type="SUPFAM" id="SSF46689">
    <property type="entry name" value="Homeodomain-like"/>
    <property type="match status" value="1"/>
</dbReference>
<accession>A0A3N0CGX6</accession>
<gene>
    <name evidence="4" type="ORF">EFK50_13265</name>
</gene>
<comment type="caution">
    <text evidence="4">The sequence shown here is derived from an EMBL/GenBank/DDBJ whole genome shotgun (WGS) entry which is preliminary data.</text>
</comment>
<reference evidence="4 5" key="1">
    <citation type="submission" date="2018-11" db="EMBL/GenBank/DDBJ databases">
        <authorList>
            <person name="Li F."/>
        </authorList>
    </citation>
    <scope>NUCLEOTIDE SEQUENCE [LARGE SCALE GENOMIC DNA]</scope>
    <source>
        <strain evidence="4 5">Gsoil 097</strain>
    </source>
</reference>
<feature type="domain" description="HTH tetR-type" evidence="3">
    <location>
        <begin position="12"/>
        <end position="55"/>
    </location>
</feature>
<dbReference type="GO" id="GO:0003677">
    <property type="term" value="F:DNA binding"/>
    <property type="evidence" value="ECO:0007669"/>
    <property type="project" value="UniProtKB-UniRule"/>
</dbReference>
<dbReference type="EMBL" id="RJSE01000007">
    <property type="protein sequence ID" value="RNL62714.1"/>
    <property type="molecule type" value="Genomic_DNA"/>
</dbReference>
<dbReference type="Pfam" id="PF00440">
    <property type="entry name" value="TetR_N"/>
    <property type="match status" value="1"/>
</dbReference>
<evidence type="ECO:0000313" key="4">
    <source>
        <dbReference type="EMBL" id="RNL62714.1"/>
    </source>
</evidence>
<evidence type="ECO:0000256" key="1">
    <source>
        <dbReference type="ARBA" id="ARBA00023125"/>
    </source>
</evidence>
<name>A0A3N0CGX6_9ACTN</name>
<dbReference type="InterPro" id="IPR009057">
    <property type="entry name" value="Homeodomain-like_sf"/>
</dbReference>
<dbReference type="AlphaFoldDB" id="A0A3N0CGX6"/>
<evidence type="ECO:0000259" key="3">
    <source>
        <dbReference type="PROSITE" id="PS50977"/>
    </source>
</evidence>
<dbReference type="InterPro" id="IPR001647">
    <property type="entry name" value="HTH_TetR"/>
</dbReference>
<dbReference type="Proteomes" id="UP000267128">
    <property type="component" value="Unassembled WGS sequence"/>
</dbReference>
<sequence>MASRSRSSHRARPTDNALLDGARDAFATHGFYGASMETIADAPAAPNPTLYSHFA</sequence>
<evidence type="ECO:0000256" key="2">
    <source>
        <dbReference type="PROSITE-ProRule" id="PRU00335"/>
    </source>
</evidence>
<proteinExistence type="predicted"/>
<keyword evidence="5" id="KW-1185">Reference proteome</keyword>
<keyword evidence="1 2" id="KW-0238">DNA-binding</keyword>